<dbReference type="RefSeq" id="WP_091712772.1">
    <property type="nucleotide sequence ID" value="NZ_FOSH01000006.1"/>
</dbReference>
<dbReference type="Gene3D" id="3.90.550.10">
    <property type="entry name" value="Spore Coat Polysaccharide Biosynthesis Protein SpsA, Chain A"/>
    <property type="match status" value="1"/>
</dbReference>
<dbReference type="OrthoDB" id="9771846at2"/>
<dbReference type="AlphaFoldDB" id="A0A1I3XMZ9"/>
<dbReference type="Proteomes" id="UP000198924">
    <property type="component" value="Unassembled WGS sequence"/>
</dbReference>
<gene>
    <name evidence="4" type="ORF">SAMN04488079_106160</name>
</gene>
<dbReference type="InterPro" id="IPR029044">
    <property type="entry name" value="Nucleotide-diphossugar_trans"/>
</dbReference>
<feature type="domain" description="Glycosyltransferase 2-like" evidence="3">
    <location>
        <begin position="186"/>
        <end position="296"/>
    </location>
</feature>
<keyword evidence="1" id="KW-0812">Transmembrane</keyword>
<dbReference type="Pfam" id="PF00535">
    <property type="entry name" value="Glycos_transf_2"/>
    <property type="match status" value="1"/>
</dbReference>
<evidence type="ECO:0000256" key="1">
    <source>
        <dbReference type="SAM" id="Phobius"/>
    </source>
</evidence>
<dbReference type="EMBL" id="FOSH01000006">
    <property type="protein sequence ID" value="SFK20885.1"/>
    <property type="molecule type" value="Genomic_DNA"/>
</dbReference>
<sequence length="329" mass="37879">MESNLETFRLAVSIVNYKSSQLVCNLLPTLISQLDLDTDRIIIIDNKSPDNSVSEIQSLIDRSNWQEFVKLIPAEVNGGFSYGNNLAIGHAIESYGKKPQYVWLVNPDTQMKTNALDALLMFMDSNSQAGILGSRLEAPNGQPQCSAFRFHTIGSELLSALRLGILDKLFQSKLVSPSSIPLNSEQCDWVAGASMFIRYKAIDNIGMMDETYFLYFEETDFCLQAKRQGWECWYVPESRVVHYVGQSTGVVSGDVQRRRRPKYWFQSRQHYFKKNYGVIYTMLADLAWGLGFSLLKLRYLIQRKKGTDPEYMLRDFWRNSIFLSWLDRF</sequence>
<evidence type="ECO:0000313" key="4">
    <source>
        <dbReference type="EMBL" id="SFK20885.1"/>
    </source>
</evidence>
<dbReference type="CDD" id="cd04186">
    <property type="entry name" value="GT_2_like_c"/>
    <property type="match status" value="1"/>
</dbReference>
<evidence type="ECO:0000259" key="2">
    <source>
        <dbReference type="Pfam" id="PF00535"/>
    </source>
</evidence>
<accession>A0A1I3XMZ9</accession>
<protein>
    <recommendedName>
        <fullName evidence="2 3">Glycosyltransferase 2-like domain-containing protein</fullName>
    </recommendedName>
</protein>
<keyword evidence="1" id="KW-1133">Transmembrane helix</keyword>
<keyword evidence="5" id="KW-1185">Reference proteome</keyword>
<reference evidence="5" key="1">
    <citation type="submission" date="2016-10" db="EMBL/GenBank/DDBJ databases">
        <authorList>
            <person name="Varghese N."/>
            <person name="Submissions S."/>
        </authorList>
    </citation>
    <scope>NUCLEOTIDE SEQUENCE [LARGE SCALE GENOMIC DNA]</scope>
    <source>
        <strain evidence="5">DSM 11578</strain>
    </source>
</reference>
<evidence type="ECO:0000259" key="3">
    <source>
        <dbReference type="Pfam" id="PF13632"/>
    </source>
</evidence>
<proteinExistence type="predicted"/>
<dbReference type="PANTHER" id="PTHR43179">
    <property type="entry name" value="RHAMNOSYLTRANSFERASE WBBL"/>
    <property type="match status" value="1"/>
</dbReference>
<feature type="domain" description="Glycosyltransferase 2-like" evidence="2">
    <location>
        <begin position="14"/>
        <end position="141"/>
    </location>
</feature>
<name>A0A1I3XMZ9_9GAMM</name>
<dbReference type="PANTHER" id="PTHR43179:SF7">
    <property type="entry name" value="RHAMNOSYLTRANSFERASE WBBL"/>
    <property type="match status" value="1"/>
</dbReference>
<dbReference type="STRING" id="45496.SAMN04488079_106160"/>
<dbReference type="Pfam" id="PF13632">
    <property type="entry name" value="Glyco_trans_2_3"/>
    <property type="match status" value="1"/>
</dbReference>
<evidence type="ECO:0000313" key="5">
    <source>
        <dbReference type="Proteomes" id="UP000198924"/>
    </source>
</evidence>
<keyword evidence="1" id="KW-0472">Membrane</keyword>
<feature type="transmembrane region" description="Helical" evidence="1">
    <location>
        <begin position="276"/>
        <end position="295"/>
    </location>
</feature>
<organism evidence="4 5">
    <name type="scientific">Methylophaga sulfidovorans</name>
    <dbReference type="NCBI Taxonomy" id="45496"/>
    <lineage>
        <taxon>Bacteria</taxon>
        <taxon>Pseudomonadati</taxon>
        <taxon>Pseudomonadota</taxon>
        <taxon>Gammaproteobacteria</taxon>
        <taxon>Thiotrichales</taxon>
        <taxon>Piscirickettsiaceae</taxon>
        <taxon>Methylophaga</taxon>
    </lineage>
</organism>
<dbReference type="SUPFAM" id="SSF53448">
    <property type="entry name" value="Nucleotide-diphospho-sugar transferases"/>
    <property type="match status" value="1"/>
</dbReference>
<dbReference type="InterPro" id="IPR001173">
    <property type="entry name" value="Glyco_trans_2-like"/>
</dbReference>